<name>A0A8T2N702_9TELE</name>
<evidence type="ECO:0000313" key="1">
    <source>
        <dbReference type="EMBL" id="KAG9336139.1"/>
    </source>
</evidence>
<protein>
    <submittedName>
        <fullName evidence="1">Uncharacterized protein</fullName>
    </submittedName>
</protein>
<organism evidence="1 2">
    <name type="scientific">Albula glossodonta</name>
    <name type="common">roundjaw bonefish</name>
    <dbReference type="NCBI Taxonomy" id="121402"/>
    <lineage>
        <taxon>Eukaryota</taxon>
        <taxon>Metazoa</taxon>
        <taxon>Chordata</taxon>
        <taxon>Craniata</taxon>
        <taxon>Vertebrata</taxon>
        <taxon>Euteleostomi</taxon>
        <taxon>Actinopterygii</taxon>
        <taxon>Neopterygii</taxon>
        <taxon>Teleostei</taxon>
        <taxon>Albuliformes</taxon>
        <taxon>Albulidae</taxon>
        <taxon>Albula</taxon>
    </lineage>
</organism>
<accession>A0A8T2N702</accession>
<evidence type="ECO:0000313" key="2">
    <source>
        <dbReference type="Proteomes" id="UP000824540"/>
    </source>
</evidence>
<gene>
    <name evidence="1" type="ORF">JZ751_002486</name>
</gene>
<dbReference type="OrthoDB" id="5976811at2759"/>
<dbReference type="Proteomes" id="UP000824540">
    <property type="component" value="Unassembled WGS sequence"/>
</dbReference>
<comment type="caution">
    <text evidence="1">The sequence shown here is derived from an EMBL/GenBank/DDBJ whole genome shotgun (WGS) entry which is preliminary data.</text>
</comment>
<dbReference type="AlphaFoldDB" id="A0A8T2N702"/>
<reference evidence="1" key="1">
    <citation type="thesis" date="2021" institute="BYU ScholarsArchive" country="Provo, UT, USA">
        <title>Applications of and Algorithms for Genome Assembly and Genomic Analyses with an Emphasis on Marine Teleosts.</title>
        <authorList>
            <person name="Pickett B.D."/>
        </authorList>
    </citation>
    <scope>NUCLEOTIDE SEQUENCE</scope>
    <source>
        <strain evidence="1">HI-2016</strain>
    </source>
</reference>
<dbReference type="EMBL" id="JAFBMS010000102">
    <property type="protein sequence ID" value="KAG9336139.1"/>
    <property type="molecule type" value="Genomic_DNA"/>
</dbReference>
<sequence length="122" mass="13537">MVLHSYHSSSMDENWDDDQLLGFEPCNENLITGCNIIDGKCECDSLRTCNNPFEFPSQGACQAALQKIEACSCHPLQSKRRTESKNYKRVYCSEAEAYYGGVTGEFEQLATPTPIPDSGGRS</sequence>
<proteinExistence type="predicted"/>
<keyword evidence="2" id="KW-1185">Reference proteome</keyword>